<accession>A0A9P4IUD4</accession>
<dbReference type="AlphaFoldDB" id="A0A9P4IUD4"/>
<reference evidence="1" key="1">
    <citation type="journal article" date="2020" name="Stud. Mycol.">
        <title>101 Dothideomycetes genomes: a test case for predicting lifestyles and emergence of pathogens.</title>
        <authorList>
            <person name="Haridas S."/>
            <person name="Albert R."/>
            <person name="Binder M."/>
            <person name="Bloem J."/>
            <person name="Labutti K."/>
            <person name="Salamov A."/>
            <person name="Andreopoulos B."/>
            <person name="Baker S."/>
            <person name="Barry K."/>
            <person name="Bills G."/>
            <person name="Bluhm B."/>
            <person name="Cannon C."/>
            <person name="Castanera R."/>
            <person name="Culley D."/>
            <person name="Daum C."/>
            <person name="Ezra D."/>
            <person name="Gonzalez J."/>
            <person name="Henrissat B."/>
            <person name="Kuo A."/>
            <person name="Liang C."/>
            <person name="Lipzen A."/>
            <person name="Lutzoni F."/>
            <person name="Magnuson J."/>
            <person name="Mondo S."/>
            <person name="Nolan M."/>
            <person name="Ohm R."/>
            <person name="Pangilinan J."/>
            <person name="Park H.-J."/>
            <person name="Ramirez L."/>
            <person name="Alfaro M."/>
            <person name="Sun H."/>
            <person name="Tritt A."/>
            <person name="Yoshinaga Y."/>
            <person name="Zwiers L.-H."/>
            <person name="Turgeon B."/>
            <person name="Goodwin S."/>
            <person name="Spatafora J."/>
            <person name="Crous P."/>
            <person name="Grigoriev I."/>
        </authorList>
    </citation>
    <scope>NUCLEOTIDE SEQUENCE</scope>
    <source>
        <strain evidence="1">CBS 260.36</strain>
    </source>
</reference>
<dbReference type="EMBL" id="ML996090">
    <property type="protein sequence ID" value="KAF2150143.1"/>
    <property type="molecule type" value="Genomic_DNA"/>
</dbReference>
<proteinExistence type="predicted"/>
<comment type="caution">
    <text evidence="1">The sequence shown here is derived from an EMBL/GenBank/DDBJ whole genome shotgun (WGS) entry which is preliminary data.</text>
</comment>
<dbReference type="Proteomes" id="UP000799439">
    <property type="component" value="Unassembled WGS sequence"/>
</dbReference>
<gene>
    <name evidence="1" type="ORF">K461DRAFT_296521</name>
</gene>
<evidence type="ECO:0000313" key="1">
    <source>
        <dbReference type="EMBL" id="KAF2150143.1"/>
    </source>
</evidence>
<evidence type="ECO:0000313" key="2">
    <source>
        <dbReference type="Proteomes" id="UP000799439"/>
    </source>
</evidence>
<sequence>MSGLPLTQQRHARQSAKSLFDISCQRIAEFIHQDLTDDAWRSLTDHVTKWLNDHGIDYEHERRVQTIAYFIILNELAPVGATHLNVICGGTSQLRRGHAQAQGESHVFTFPIDNATAAIYFEARPPTHWEERLHFISRVILQAFPTYSPHFPVIVLPPRFYPRLTSYSVTNNVLTVSVAAEAFIVHAGATHTDIRFNPYAEMSLRWILECHARPQLVLNWPEGPVSLVPLPLPEKVKHLTLTGSPRGTTTTTGTVITTVYSPSQIDDPSISSTKLRPIAKVIRRLFTTYHTLLIRRHLPVPRPQHDIDSDVAPYIPTPYFPCKVSSKSTSSPSSYLSGPQTMCCYSRRYRIESSGQWSDG</sequence>
<name>A0A9P4IUD4_9PEZI</name>
<keyword evidence="2" id="KW-1185">Reference proteome</keyword>
<protein>
    <submittedName>
        <fullName evidence="1">Uncharacterized protein</fullName>
    </submittedName>
</protein>
<organism evidence="1 2">
    <name type="scientific">Myriangium duriaei CBS 260.36</name>
    <dbReference type="NCBI Taxonomy" id="1168546"/>
    <lineage>
        <taxon>Eukaryota</taxon>
        <taxon>Fungi</taxon>
        <taxon>Dikarya</taxon>
        <taxon>Ascomycota</taxon>
        <taxon>Pezizomycotina</taxon>
        <taxon>Dothideomycetes</taxon>
        <taxon>Dothideomycetidae</taxon>
        <taxon>Myriangiales</taxon>
        <taxon>Myriangiaceae</taxon>
        <taxon>Myriangium</taxon>
    </lineage>
</organism>